<dbReference type="RefSeq" id="XP_033604732.1">
    <property type="nucleotide sequence ID" value="XM_033743348.1"/>
</dbReference>
<feature type="compositionally biased region" description="Polar residues" evidence="2">
    <location>
        <begin position="8"/>
        <end position="17"/>
    </location>
</feature>
<evidence type="ECO:0000256" key="2">
    <source>
        <dbReference type="SAM" id="MobiDB-lite"/>
    </source>
</evidence>
<gene>
    <name evidence="3" type="ORF">EJ05DRAFT_473197</name>
</gene>
<protein>
    <submittedName>
        <fullName evidence="3">Uncharacterized protein</fullName>
    </submittedName>
</protein>
<dbReference type="OrthoDB" id="4448936at2759"/>
<feature type="region of interest" description="Disordered" evidence="2">
    <location>
        <begin position="1"/>
        <end position="37"/>
    </location>
</feature>
<keyword evidence="4" id="KW-1185">Reference proteome</keyword>
<evidence type="ECO:0000313" key="4">
    <source>
        <dbReference type="Proteomes" id="UP000799437"/>
    </source>
</evidence>
<feature type="compositionally biased region" description="Low complexity" evidence="2">
    <location>
        <begin position="20"/>
        <end position="37"/>
    </location>
</feature>
<dbReference type="GeneID" id="54484402"/>
<dbReference type="AlphaFoldDB" id="A0A6A6WK40"/>
<dbReference type="EMBL" id="ML996566">
    <property type="protein sequence ID" value="KAF2762281.1"/>
    <property type="molecule type" value="Genomic_DNA"/>
</dbReference>
<keyword evidence="1" id="KW-0175">Coiled coil</keyword>
<organism evidence="3 4">
    <name type="scientific">Pseudovirgaria hyperparasitica</name>
    <dbReference type="NCBI Taxonomy" id="470096"/>
    <lineage>
        <taxon>Eukaryota</taxon>
        <taxon>Fungi</taxon>
        <taxon>Dikarya</taxon>
        <taxon>Ascomycota</taxon>
        <taxon>Pezizomycotina</taxon>
        <taxon>Dothideomycetes</taxon>
        <taxon>Dothideomycetes incertae sedis</taxon>
        <taxon>Acrospermales</taxon>
        <taxon>Acrospermaceae</taxon>
        <taxon>Pseudovirgaria</taxon>
    </lineage>
</organism>
<dbReference type="Proteomes" id="UP000799437">
    <property type="component" value="Unassembled WGS sequence"/>
</dbReference>
<name>A0A6A6WK40_9PEZI</name>
<sequence length="272" mass="30432">MAAPLTPPSTASRQRVSPDSPFSDYGSCDSSSSASQKDLVRRITTISDMISKTDHSAPLTRALNARLEVVESILSAPNPQSRLHLEDSGLFLDDDDIKVATHYQSEGSPRPLLENPVDGQLDRIAQNVEEHMHFMNRLLDEAKHREMELEDHIGDIHEMNLKLSQRLEEVKHNNSSALKRINAQKEESASLRNHIIKLETRNQQLEAQLDSRTRGNMSTLSQIEDPQPIDMPTVPVPIESDAESDGPVITRWSAFWGALQDAAGILDYERLV</sequence>
<proteinExistence type="predicted"/>
<evidence type="ECO:0000256" key="1">
    <source>
        <dbReference type="SAM" id="Coils"/>
    </source>
</evidence>
<reference evidence="3" key="1">
    <citation type="journal article" date="2020" name="Stud. Mycol.">
        <title>101 Dothideomycetes genomes: a test case for predicting lifestyles and emergence of pathogens.</title>
        <authorList>
            <person name="Haridas S."/>
            <person name="Albert R."/>
            <person name="Binder M."/>
            <person name="Bloem J."/>
            <person name="Labutti K."/>
            <person name="Salamov A."/>
            <person name="Andreopoulos B."/>
            <person name="Baker S."/>
            <person name="Barry K."/>
            <person name="Bills G."/>
            <person name="Bluhm B."/>
            <person name="Cannon C."/>
            <person name="Castanera R."/>
            <person name="Culley D."/>
            <person name="Daum C."/>
            <person name="Ezra D."/>
            <person name="Gonzalez J."/>
            <person name="Henrissat B."/>
            <person name="Kuo A."/>
            <person name="Liang C."/>
            <person name="Lipzen A."/>
            <person name="Lutzoni F."/>
            <person name="Magnuson J."/>
            <person name="Mondo S."/>
            <person name="Nolan M."/>
            <person name="Ohm R."/>
            <person name="Pangilinan J."/>
            <person name="Park H.-J."/>
            <person name="Ramirez L."/>
            <person name="Alfaro M."/>
            <person name="Sun H."/>
            <person name="Tritt A."/>
            <person name="Yoshinaga Y."/>
            <person name="Zwiers L.-H."/>
            <person name="Turgeon B."/>
            <person name="Goodwin S."/>
            <person name="Spatafora J."/>
            <person name="Crous P."/>
            <person name="Grigoriev I."/>
        </authorList>
    </citation>
    <scope>NUCLEOTIDE SEQUENCE</scope>
    <source>
        <strain evidence="3">CBS 121739</strain>
    </source>
</reference>
<feature type="coiled-coil region" evidence="1">
    <location>
        <begin position="125"/>
        <end position="208"/>
    </location>
</feature>
<accession>A0A6A6WK40</accession>
<evidence type="ECO:0000313" key="3">
    <source>
        <dbReference type="EMBL" id="KAF2762281.1"/>
    </source>
</evidence>